<reference evidence="1 2" key="1">
    <citation type="submission" date="2019-03" db="EMBL/GenBank/DDBJ databases">
        <title>Genomic analyses of the natural microbiome of Caenorhabditis elegans.</title>
        <authorList>
            <person name="Samuel B."/>
        </authorList>
    </citation>
    <scope>NUCLEOTIDE SEQUENCE [LARGE SCALE GENOMIC DNA]</scope>
    <source>
        <strain evidence="1 2">JUb89</strain>
    </source>
</reference>
<evidence type="ECO:0000313" key="2">
    <source>
        <dbReference type="Proteomes" id="UP000294963"/>
    </source>
</evidence>
<dbReference type="EMBL" id="SLVJ01000023">
    <property type="protein sequence ID" value="TCM62792.1"/>
    <property type="molecule type" value="Genomic_DNA"/>
</dbReference>
<dbReference type="AlphaFoldDB" id="A0A4R1XIU7"/>
<comment type="caution">
    <text evidence="1">The sequence shown here is derived from an EMBL/GenBank/DDBJ whole genome shotgun (WGS) entry which is preliminary data.</text>
</comment>
<dbReference type="OrthoDB" id="6710705at2"/>
<name>A0A4R1XIU7_ACICA</name>
<organism evidence="1 2">
    <name type="scientific">Acinetobacter calcoaceticus</name>
    <dbReference type="NCBI Taxonomy" id="471"/>
    <lineage>
        <taxon>Bacteria</taxon>
        <taxon>Pseudomonadati</taxon>
        <taxon>Pseudomonadota</taxon>
        <taxon>Gammaproteobacteria</taxon>
        <taxon>Moraxellales</taxon>
        <taxon>Moraxellaceae</taxon>
        <taxon>Acinetobacter</taxon>
        <taxon>Acinetobacter calcoaceticus/baumannii complex</taxon>
    </lineage>
</organism>
<proteinExistence type="predicted"/>
<evidence type="ECO:0000313" key="1">
    <source>
        <dbReference type="EMBL" id="TCM62792.1"/>
    </source>
</evidence>
<accession>A0A4R1XIU7</accession>
<dbReference type="PROSITE" id="PS51257">
    <property type="entry name" value="PROKAR_LIPOPROTEIN"/>
    <property type="match status" value="1"/>
</dbReference>
<dbReference type="Gene3D" id="3.10.450.50">
    <property type="match status" value="1"/>
</dbReference>
<gene>
    <name evidence="1" type="ORF">EC844_12336</name>
</gene>
<sequence>MNHLKAFILPLFFVMVSGCSSSDQPSQDHNAEANAEIESQRNNLAAFATEFYHFYQPFNKTEKQDLASFIQKHGDTYLTPDLKALLLKDIACRQKGEICKLDFDPFYAVQDDVQFTGVKMMDHDQVRVQFSDEVDVVMVFDCRQNCRIENIIYDQGEDLRSLLEATE</sequence>
<evidence type="ECO:0008006" key="3">
    <source>
        <dbReference type="Google" id="ProtNLM"/>
    </source>
</evidence>
<protein>
    <recommendedName>
        <fullName evidence="3">DUF3828 domain-containing protein</fullName>
    </recommendedName>
</protein>
<keyword evidence="2" id="KW-1185">Reference proteome</keyword>
<dbReference type="Proteomes" id="UP000294963">
    <property type="component" value="Unassembled WGS sequence"/>
</dbReference>